<feature type="compositionally biased region" description="Basic and acidic residues" evidence="4">
    <location>
        <begin position="23"/>
        <end position="35"/>
    </location>
</feature>
<evidence type="ECO:0000256" key="3">
    <source>
        <dbReference type="ARBA" id="ARBA00023187"/>
    </source>
</evidence>
<protein>
    <submittedName>
        <fullName evidence="6">Splicing factor MUD2</fullName>
    </submittedName>
</protein>
<keyword evidence="3" id="KW-0508">mRNA splicing</keyword>
<evidence type="ECO:0000313" key="7">
    <source>
        <dbReference type="Proteomes" id="UP000422736"/>
    </source>
</evidence>
<feature type="compositionally biased region" description="Gly residues" evidence="4">
    <location>
        <begin position="39"/>
        <end position="48"/>
    </location>
</feature>
<feature type="compositionally biased region" description="Low complexity" evidence="4">
    <location>
        <begin position="157"/>
        <end position="169"/>
    </location>
</feature>
<dbReference type="SUPFAM" id="SSF54928">
    <property type="entry name" value="RNA-binding domain, RBD"/>
    <property type="match status" value="1"/>
</dbReference>
<feature type="compositionally biased region" description="Low complexity" evidence="4">
    <location>
        <begin position="103"/>
        <end position="120"/>
    </location>
</feature>
<dbReference type="Gene3D" id="3.30.70.330">
    <property type="match status" value="1"/>
</dbReference>
<proteinExistence type="predicted"/>
<gene>
    <name evidence="6" type="primary">MUD2</name>
    <name evidence="6" type="ORF">FIM1_4104</name>
</gene>
<organism evidence="6 7">
    <name type="scientific">Kluyveromyces marxianus</name>
    <name type="common">Yeast</name>
    <name type="synonym">Candida kefyr</name>
    <dbReference type="NCBI Taxonomy" id="4911"/>
    <lineage>
        <taxon>Eukaryota</taxon>
        <taxon>Fungi</taxon>
        <taxon>Dikarya</taxon>
        <taxon>Ascomycota</taxon>
        <taxon>Saccharomycotina</taxon>
        <taxon>Saccharomycetes</taxon>
        <taxon>Saccharomycetales</taxon>
        <taxon>Saccharomycetaceae</taxon>
        <taxon>Kluyveromyces</taxon>
    </lineage>
</organism>
<feature type="compositionally biased region" description="Polar residues" evidence="4">
    <location>
        <begin position="135"/>
        <end position="144"/>
    </location>
</feature>
<dbReference type="InterPro" id="IPR003954">
    <property type="entry name" value="RRM_euk-type"/>
</dbReference>
<evidence type="ECO:0000259" key="5">
    <source>
        <dbReference type="SMART" id="SM00361"/>
    </source>
</evidence>
<evidence type="ECO:0000256" key="2">
    <source>
        <dbReference type="ARBA" id="ARBA00022884"/>
    </source>
</evidence>
<keyword evidence="7" id="KW-1185">Reference proteome</keyword>
<dbReference type="SMART" id="SM00361">
    <property type="entry name" value="RRM_1"/>
    <property type="match status" value="1"/>
</dbReference>
<reference evidence="6 7" key="2">
    <citation type="submission" date="2019-11" db="EMBL/GenBank/DDBJ databases">
        <authorList>
            <person name="Lu H."/>
        </authorList>
    </citation>
    <scope>NUCLEOTIDE SEQUENCE [LARGE SCALE GENOMIC DNA]</scope>
    <source>
        <strain evidence="6 7">FIM1</strain>
    </source>
</reference>
<dbReference type="EMBL" id="CP015059">
    <property type="protein sequence ID" value="QGN17372.1"/>
    <property type="molecule type" value="Genomic_DNA"/>
</dbReference>
<name>A0ABX6EZ71_KLUMA</name>
<keyword evidence="2" id="KW-0694">RNA-binding</keyword>
<feature type="compositionally biased region" description="Polar residues" evidence="4">
    <location>
        <begin position="91"/>
        <end position="102"/>
    </location>
</feature>
<sequence length="533" mass="59168">MSGEDYMAALRNKILAEVGTTKGESKGGDAGKDARQGSQVGGSSGGGNSSSNWGRSNSTSSSSSRFNDTRRGNYGGENRKQDSRRGPVPTGPSSGRQSRFQWNSGGNNNNNTSSGSSNGSRFQPNRRPEKKPVHSRNNNGQDGSSVPPWSRPSGDMNANGNVNSSNNNRSRFDRSRGRTFHRQSPSPDQAFADANRGRNASNRVTAVHSEESVFANVTDVRFNKMVIISPMTPGFSEHVVVGSTIKKFVESLDYDVGATENKVENVSVEKNRIIIEFNKVSLVPIVLACQKHLETILSSQFIWQRPSSYIVDTSNKDPILSENVHALMKLEPECEDESSTRQWLIDEKIEYTWIHFLKLKSGSNGDGNGNDAGNWVKALLYLPKSEDQVKLPMTIRPNHGTRRQDFKQITFENFATIAKSYEKKPSKVVCILNCVDPMDLKNENFVTEIKEAMMYGTPIQKCGEVESVQVPLPNPDFRNDIKHIHSSIGKVFIKFKDLVSAERAMILLPGTQFCQRTILCTYYSEVDYDMGIL</sequence>
<evidence type="ECO:0000313" key="6">
    <source>
        <dbReference type="EMBL" id="QGN17372.1"/>
    </source>
</evidence>
<evidence type="ECO:0000256" key="1">
    <source>
        <dbReference type="ARBA" id="ARBA00022664"/>
    </source>
</evidence>
<feature type="compositionally biased region" description="Basic and acidic residues" evidence="4">
    <location>
        <begin position="67"/>
        <end position="85"/>
    </location>
</feature>
<evidence type="ECO:0000256" key="4">
    <source>
        <dbReference type="SAM" id="MobiDB-lite"/>
    </source>
</evidence>
<feature type="region of interest" description="Disordered" evidence="4">
    <location>
        <begin position="18"/>
        <end position="199"/>
    </location>
</feature>
<reference evidence="6 7" key="1">
    <citation type="submission" date="2016-03" db="EMBL/GenBank/DDBJ databases">
        <title>How can Kluyveromyces marxianus grow so fast - potential evolutionary course in Saccharomyces Complex revealed by comparative genomics.</title>
        <authorList>
            <person name="Mo W."/>
            <person name="Lu W."/>
            <person name="Yang X."/>
            <person name="Qi J."/>
            <person name="Lv H."/>
        </authorList>
    </citation>
    <scope>NUCLEOTIDE SEQUENCE [LARGE SCALE GENOMIC DNA]</scope>
    <source>
        <strain evidence="6 7">FIM1</strain>
    </source>
</reference>
<dbReference type="InterPro" id="IPR035979">
    <property type="entry name" value="RBD_domain_sf"/>
</dbReference>
<feature type="compositionally biased region" description="Low complexity" evidence="4">
    <location>
        <begin position="49"/>
        <end position="64"/>
    </location>
</feature>
<keyword evidence="1" id="KW-0507">mRNA processing</keyword>
<accession>A0ABX6EZ71</accession>
<dbReference type="Proteomes" id="UP000422736">
    <property type="component" value="Chromosome 6"/>
</dbReference>
<dbReference type="InterPro" id="IPR012677">
    <property type="entry name" value="Nucleotide-bd_a/b_plait_sf"/>
</dbReference>
<feature type="domain" description="RNA recognition motif" evidence="5">
    <location>
        <begin position="429"/>
        <end position="521"/>
    </location>
</feature>
<dbReference type="PANTHER" id="PTHR23139">
    <property type="entry name" value="RNA-BINDING PROTEIN"/>
    <property type="match status" value="1"/>
</dbReference>
<dbReference type="CDD" id="cd12232">
    <property type="entry name" value="RRM3_U2AF65"/>
    <property type="match status" value="1"/>
</dbReference>